<dbReference type="Proteomes" id="UP000198793">
    <property type="component" value="Unassembled WGS sequence"/>
</dbReference>
<dbReference type="STRING" id="1166073.SAMN05192530_10843"/>
<dbReference type="Gene3D" id="3.40.1650.10">
    <property type="entry name" value="RbsD-like domain"/>
    <property type="match status" value="1"/>
</dbReference>
<dbReference type="GO" id="GO:0042806">
    <property type="term" value="F:fucose binding"/>
    <property type="evidence" value="ECO:0007669"/>
    <property type="project" value="TreeGrafter"/>
</dbReference>
<dbReference type="GO" id="GO:0006004">
    <property type="term" value="P:fucose metabolic process"/>
    <property type="evidence" value="ECO:0007669"/>
    <property type="project" value="TreeGrafter"/>
</dbReference>
<dbReference type="RefSeq" id="WP_090675452.1">
    <property type="nucleotide sequence ID" value="NZ_FNIT01000008.1"/>
</dbReference>
<evidence type="ECO:0000256" key="2">
    <source>
        <dbReference type="ARBA" id="ARBA00023235"/>
    </source>
</evidence>
<protein>
    <submittedName>
        <fullName evidence="4">L-fucose mutarotase</fullName>
    </submittedName>
</protein>
<organism evidence="4 5">
    <name type="scientific">Aureimonas jatrophae</name>
    <dbReference type="NCBI Taxonomy" id="1166073"/>
    <lineage>
        <taxon>Bacteria</taxon>
        <taxon>Pseudomonadati</taxon>
        <taxon>Pseudomonadota</taxon>
        <taxon>Alphaproteobacteria</taxon>
        <taxon>Hyphomicrobiales</taxon>
        <taxon>Aurantimonadaceae</taxon>
        <taxon>Aureimonas</taxon>
    </lineage>
</organism>
<dbReference type="InterPro" id="IPR007721">
    <property type="entry name" value="RbsD_FucU"/>
</dbReference>
<comment type="catalytic activity">
    <reaction evidence="3">
        <text>alpha-L-fucose = beta-L-fucose</text>
        <dbReference type="Rhea" id="RHEA:25580"/>
        <dbReference type="ChEBI" id="CHEBI:42548"/>
        <dbReference type="ChEBI" id="CHEBI:42589"/>
        <dbReference type="EC" id="5.1.3.29"/>
    </reaction>
</comment>
<keyword evidence="2" id="KW-0413">Isomerase</keyword>
<proteinExistence type="predicted"/>
<dbReference type="AlphaFoldDB" id="A0A1H0KLW8"/>
<name>A0A1H0KLW8_9HYPH</name>
<dbReference type="InterPro" id="IPR023750">
    <property type="entry name" value="RbsD-like_sf"/>
</dbReference>
<sequence>MLRHVHPLLGPDLLHALRSLGHGDEVVIADANFPSHSLGPRVVRLDGIDAVEAAEAILTHLPLDTFVDRAAFRMAVVDRPDEVPPITDLFADAIARLSGGDFPIEPIERFAFYERARRAQLIVATGERRLYGNLILTTGVLIGNSVPK</sequence>
<comment type="catalytic activity">
    <reaction evidence="1">
        <text>beta-D-ribopyranose = beta-D-ribofuranose</text>
        <dbReference type="Rhea" id="RHEA:25432"/>
        <dbReference type="ChEBI" id="CHEBI:27476"/>
        <dbReference type="ChEBI" id="CHEBI:47002"/>
        <dbReference type="EC" id="5.4.99.62"/>
    </reaction>
</comment>
<dbReference type="PANTHER" id="PTHR31690:SF4">
    <property type="entry name" value="FUCOSE MUTAROTASE"/>
    <property type="match status" value="1"/>
</dbReference>
<gene>
    <name evidence="4" type="ORF">SAMN05192530_10843</name>
</gene>
<dbReference type="OrthoDB" id="7947972at2"/>
<evidence type="ECO:0000256" key="3">
    <source>
        <dbReference type="ARBA" id="ARBA00036324"/>
    </source>
</evidence>
<dbReference type="PANTHER" id="PTHR31690">
    <property type="entry name" value="FUCOSE MUTAROTASE"/>
    <property type="match status" value="1"/>
</dbReference>
<evidence type="ECO:0000313" key="4">
    <source>
        <dbReference type="EMBL" id="SDO56865.1"/>
    </source>
</evidence>
<reference evidence="4 5" key="1">
    <citation type="submission" date="2016-10" db="EMBL/GenBank/DDBJ databases">
        <authorList>
            <person name="de Groot N.N."/>
        </authorList>
    </citation>
    <scope>NUCLEOTIDE SEQUENCE [LARGE SCALE GENOMIC DNA]</scope>
    <source>
        <strain evidence="5">L7-484,KACC 16230,DSM 25025</strain>
    </source>
</reference>
<dbReference type="EMBL" id="FNIT01000008">
    <property type="protein sequence ID" value="SDO56865.1"/>
    <property type="molecule type" value="Genomic_DNA"/>
</dbReference>
<evidence type="ECO:0000313" key="5">
    <source>
        <dbReference type="Proteomes" id="UP000198793"/>
    </source>
</evidence>
<dbReference type="InterPro" id="IPR050443">
    <property type="entry name" value="RbsD/FucU_mutarotase"/>
</dbReference>
<dbReference type="GO" id="GO:0062193">
    <property type="term" value="F:D-ribose pyranase activity"/>
    <property type="evidence" value="ECO:0007669"/>
    <property type="project" value="UniProtKB-EC"/>
</dbReference>
<keyword evidence="5" id="KW-1185">Reference proteome</keyword>
<accession>A0A1H0KLW8</accession>
<dbReference type="GO" id="GO:0036373">
    <property type="term" value="F:L-fucose mutarotase activity"/>
    <property type="evidence" value="ECO:0007669"/>
    <property type="project" value="UniProtKB-EC"/>
</dbReference>
<dbReference type="SUPFAM" id="SSF102546">
    <property type="entry name" value="RbsD-like"/>
    <property type="match status" value="1"/>
</dbReference>
<dbReference type="Pfam" id="PF05025">
    <property type="entry name" value="RbsD_FucU"/>
    <property type="match status" value="1"/>
</dbReference>
<evidence type="ECO:0000256" key="1">
    <source>
        <dbReference type="ARBA" id="ARBA00000223"/>
    </source>
</evidence>